<keyword evidence="3" id="KW-0813">Transport</keyword>
<dbReference type="RefSeq" id="WP_156739768.1">
    <property type="nucleotide sequence ID" value="NZ_CACRYJ010000016.1"/>
</dbReference>
<dbReference type="PANTHER" id="PTHR46494">
    <property type="entry name" value="CORA FAMILY METAL ION TRANSPORTER (EUROFUNG)"/>
    <property type="match status" value="1"/>
</dbReference>
<keyword evidence="4" id="KW-1003">Cell membrane</keyword>
<dbReference type="EMBL" id="CACRYJ010000016">
    <property type="protein sequence ID" value="VZO35755.1"/>
    <property type="molecule type" value="Genomic_DNA"/>
</dbReference>
<evidence type="ECO:0000256" key="2">
    <source>
        <dbReference type="ARBA" id="ARBA00009765"/>
    </source>
</evidence>
<evidence type="ECO:0000256" key="8">
    <source>
        <dbReference type="ARBA" id="ARBA00023065"/>
    </source>
</evidence>
<feature type="transmembrane region" description="Helical" evidence="12">
    <location>
        <begin position="275"/>
        <end position="294"/>
    </location>
</feature>
<dbReference type="AlphaFoldDB" id="A0A7M4DFR2"/>
<evidence type="ECO:0000256" key="9">
    <source>
        <dbReference type="ARBA" id="ARBA00023136"/>
    </source>
</evidence>
<dbReference type="GO" id="GO:0005886">
    <property type="term" value="C:plasma membrane"/>
    <property type="evidence" value="ECO:0007669"/>
    <property type="project" value="UniProtKB-SubCell"/>
</dbReference>
<evidence type="ECO:0000256" key="10">
    <source>
        <dbReference type="ARBA" id="ARBA00034269"/>
    </source>
</evidence>
<dbReference type="InterPro" id="IPR045863">
    <property type="entry name" value="CorA_TM1_TM2"/>
</dbReference>
<sequence length="332" mass="37472">MPLIDNAVYVDGARIADPTSLDQTFEYLRAKGGLGWIGLLRPTDDELTTVADEFGLHALAVEDARTGHQRAKLERYEDTLFVVLRPAWYEDSTETVEFGELHVFVGHDFVVTVRHGDAPDLSQVRRRLEAEPDLLARGAEAVLYAILDEVVDQYEPVIRGVENDIDEIEDALFSDTRMALSRRIYELSREVIAFQRSTQPLAGMLDALQRGGEKYGVDVELQRLLRDVADHVIQVTDRIASFRAILANALTVNATIVTQRQTETALEQNDQVKKISGWAAILFGPSLVGAIYGMNFDHMPELHWALGYPFALALMAATSLTLWRIFKWRRWM</sequence>
<proteinExistence type="inferred from homology"/>
<protein>
    <submittedName>
        <fullName evidence="13">Magnesium transport protein CorA</fullName>
    </submittedName>
</protein>
<dbReference type="SUPFAM" id="SSF143865">
    <property type="entry name" value="CorA soluble domain-like"/>
    <property type="match status" value="1"/>
</dbReference>
<evidence type="ECO:0000256" key="7">
    <source>
        <dbReference type="ARBA" id="ARBA00022989"/>
    </source>
</evidence>
<dbReference type="CDD" id="cd12830">
    <property type="entry name" value="MtCorA-like"/>
    <property type="match status" value="1"/>
</dbReference>
<evidence type="ECO:0000313" key="13">
    <source>
        <dbReference type="EMBL" id="VZO35755.1"/>
    </source>
</evidence>
<feature type="transmembrane region" description="Helical" evidence="12">
    <location>
        <begin position="306"/>
        <end position="326"/>
    </location>
</feature>
<accession>A0A7M4DFR2</accession>
<comment type="subcellular location">
    <subcellularLocation>
        <location evidence="1">Cell membrane</location>
        <topology evidence="1">Multi-pass membrane protein</topology>
    </subcellularLocation>
</comment>
<evidence type="ECO:0000256" key="1">
    <source>
        <dbReference type="ARBA" id="ARBA00004651"/>
    </source>
</evidence>
<evidence type="ECO:0000313" key="14">
    <source>
        <dbReference type="Proteomes" id="UP000419743"/>
    </source>
</evidence>
<dbReference type="SUPFAM" id="SSF144083">
    <property type="entry name" value="Magnesium transport protein CorA, transmembrane region"/>
    <property type="match status" value="1"/>
</dbReference>
<name>A0A7M4DFR2_9MICO</name>
<comment type="caution">
    <text evidence="13">The sequence shown here is derived from an EMBL/GenBank/DDBJ whole genome shotgun (WGS) entry which is preliminary data.</text>
</comment>
<evidence type="ECO:0000256" key="6">
    <source>
        <dbReference type="ARBA" id="ARBA00022842"/>
    </source>
</evidence>
<keyword evidence="8" id="KW-0406">Ion transport</keyword>
<reference evidence="13 14" key="1">
    <citation type="submission" date="2019-11" db="EMBL/GenBank/DDBJ databases">
        <authorList>
            <person name="Criscuolo A."/>
        </authorList>
    </citation>
    <scope>NUCLEOTIDE SEQUENCE [LARGE SCALE GENOMIC DNA]</scope>
    <source>
        <strain evidence="13">CIP111667</strain>
    </source>
</reference>
<comment type="similarity">
    <text evidence="2">Belongs to the CorA metal ion transporter (MIT) (TC 1.A.35) family.</text>
</comment>
<dbReference type="FunFam" id="1.20.58.340:FF:000004">
    <property type="entry name" value="Magnesium transport protein CorA"/>
    <property type="match status" value="1"/>
</dbReference>
<dbReference type="PANTHER" id="PTHR46494:SF1">
    <property type="entry name" value="CORA FAMILY METAL ION TRANSPORTER (EUROFUNG)"/>
    <property type="match status" value="1"/>
</dbReference>
<dbReference type="InterPro" id="IPR002523">
    <property type="entry name" value="MgTranspt_CorA/ZnTranspt_ZntB"/>
</dbReference>
<evidence type="ECO:0000256" key="3">
    <source>
        <dbReference type="ARBA" id="ARBA00022448"/>
    </source>
</evidence>
<dbReference type="GO" id="GO:0000287">
    <property type="term" value="F:magnesium ion binding"/>
    <property type="evidence" value="ECO:0007669"/>
    <property type="project" value="TreeGrafter"/>
</dbReference>
<comment type="catalytic activity">
    <reaction evidence="10">
        <text>Mg(2+)(in) = Mg(2+)(out)</text>
        <dbReference type="Rhea" id="RHEA:29827"/>
        <dbReference type="ChEBI" id="CHEBI:18420"/>
    </reaction>
</comment>
<evidence type="ECO:0000256" key="4">
    <source>
        <dbReference type="ARBA" id="ARBA00022475"/>
    </source>
</evidence>
<keyword evidence="9 12" id="KW-0472">Membrane</keyword>
<dbReference type="Proteomes" id="UP000419743">
    <property type="component" value="Unassembled WGS sequence"/>
</dbReference>
<dbReference type="Pfam" id="PF01544">
    <property type="entry name" value="CorA"/>
    <property type="match status" value="1"/>
</dbReference>
<evidence type="ECO:0000256" key="11">
    <source>
        <dbReference type="ARBA" id="ARBA00045497"/>
    </source>
</evidence>
<keyword evidence="5 12" id="KW-0812">Transmembrane</keyword>
<keyword evidence="7 12" id="KW-1133">Transmembrane helix</keyword>
<keyword evidence="6" id="KW-0460">Magnesium</keyword>
<keyword evidence="14" id="KW-1185">Reference proteome</keyword>
<evidence type="ECO:0000256" key="5">
    <source>
        <dbReference type="ARBA" id="ARBA00022692"/>
    </source>
</evidence>
<dbReference type="GO" id="GO:0015087">
    <property type="term" value="F:cobalt ion transmembrane transporter activity"/>
    <property type="evidence" value="ECO:0007669"/>
    <property type="project" value="TreeGrafter"/>
</dbReference>
<dbReference type="Gene3D" id="1.20.58.340">
    <property type="entry name" value="Magnesium transport protein CorA, transmembrane region"/>
    <property type="match status" value="2"/>
</dbReference>
<dbReference type="GO" id="GO:0015095">
    <property type="term" value="F:magnesium ion transmembrane transporter activity"/>
    <property type="evidence" value="ECO:0007669"/>
    <property type="project" value="TreeGrafter"/>
</dbReference>
<gene>
    <name evidence="13" type="primary">corA</name>
    <name evidence="13" type="ORF">HALOF300_00953</name>
</gene>
<comment type="function">
    <text evidence="11">Mediates influx of magnesium ions. Alternates between open and closed states. Activated by low cytoplasmic Mg(2+) levels. Inactive when cytoplasmic Mg(2+) levels are high.</text>
</comment>
<organism evidence="13 14">
    <name type="scientific">Occultella aeris</name>
    <dbReference type="NCBI Taxonomy" id="2761496"/>
    <lineage>
        <taxon>Bacteria</taxon>
        <taxon>Bacillati</taxon>
        <taxon>Actinomycetota</taxon>
        <taxon>Actinomycetes</taxon>
        <taxon>Micrococcales</taxon>
        <taxon>Ruaniaceae</taxon>
        <taxon>Occultella</taxon>
    </lineage>
</organism>
<dbReference type="GO" id="GO:0050897">
    <property type="term" value="F:cobalt ion binding"/>
    <property type="evidence" value="ECO:0007669"/>
    <property type="project" value="TreeGrafter"/>
</dbReference>
<dbReference type="Gene3D" id="3.30.460.20">
    <property type="entry name" value="CorA soluble domain-like"/>
    <property type="match status" value="1"/>
</dbReference>
<dbReference type="InterPro" id="IPR045861">
    <property type="entry name" value="CorA_cytoplasmic_dom"/>
</dbReference>
<evidence type="ECO:0000256" key="12">
    <source>
        <dbReference type="SAM" id="Phobius"/>
    </source>
</evidence>